<keyword evidence="4" id="KW-0614">Plasmid</keyword>
<dbReference type="CDD" id="cd05233">
    <property type="entry name" value="SDR_c"/>
    <property type="match status" value="1"/>
</dbReference>
<dbReference type="InterPro" id="IPR057326">
    <property type="entry name" value="KR_dom"/>
</dbReference>
<dbReference type="SMART" id="SM00822">
    <property type="entry name" value="PKS_KR"/>
    <property type="match status" value="1"/>
</dbReference>
<feature type="domain" description="Ketoreductase" evidence="3">
    <location>
        <begin position="11"/>
        <end position="186"/>
    </location>
</feature>
<dbReference type="EMBL" id="CP018096">
    <property type="protein sequence ID" value="APF39445.1"/>
    <property type="molecule type" value="Genomic_DNA"/>
</dbReference>
<evidence type="ECO:0000256" key="1">
    <source>
        <dbReference type="ARBA" id="ARBA00006484"/>
    </source>
</evidence>
<reference evidence="4 5" key="1">
    <citation type="submission" date="2016-11" db="EMBL/GenBank/DDBJ databases">
        <title>Complete genome sequence of the aerobically denitrifying bacterium Chelatococcus daeguensis TAD1.</title>
        <authorList>
            <person name="Yang Y."/>
            <person name="Huang S."/>
            <person name="Lin E."/>
        </authorList>
    </citation>
    <scope>NUCLEOTIDE SEQUENCE [LARGE SCALE GENOMIC DNA]</scope>
    <source>
        <strain evidence="4 5">TAD1</strain>
        <plasmid evidence="5">ptad1</plasmid>
    </source>
</reference>
<organism evidence="4 5">
    <name type="scientific">Chelatococcus daeguensis</name>
    <dbReference type="NCBI Taxonomy" id="444444"/>
    <lineage>
        <taxon>Bacteria</taxon>
        <taxon>Pseudomonadati</taxon>
        <taxon>Pseudomonadota</taxon>
        <taxon>Alphaproteobacteria</taxon>
        <taxon>Hyphomicrobiales</taxon>
        <taxon>Chelatococcaceae</taxon>
        <taxon>Chelatococcus</taxon>
    </lineage>
</organism>
<dbReference type="Gene3D" id="3.40.50.720">
    <property type="entry name" value="NAD(P)-binding Rossmann-like Domain"/>
    <property type="match status" value="1"/>
</dbReference>
<evidence type="ECO:0000256" key="2">
    <source>
        <dbReference type="ARBA" id="ARBA00023002"/>
    </source>
</evidence>
<dbReference type="PANTHER" id="PTHR43639">
    <property type="entry name" value="OXIDOREDUCTASE, SHORT-CHAIN DEHYDROGENASE/REDUCTASE FAMILY (AFU_ORTHOLOGUE AFUA_5G02870)"/>
    <property type="match status" value="1"/>
</dbReference>
<dbReference type="InterPro" id="IPR020904">
    <property type="entry name" value="Sc_DH/Rdtase_CS"/>
</dbReference>
<dbReference type="InterPro" id="IPR036291">
    <property type="entry name" value="NAD(P)-bd_dom_sf"/>
</dbReference>
<accession>A0AAC9JVW3</accession>
<evidence type="ECO:0000259" key="3">
    <source>
        <dbReference type="SMART" id="SM00822"/>
    </source>
</evidence>
<dbReference type="Pfam" id="PF13561">
    <property type="entry name" value="adh_short_C2"/>
    <property type="match status" value="1"/>
</dbReference>
<dbReference type="InterPro" id="IPR002347">
    <property type="entry name" value="SDR_fam"/>
</dbReference>
<dbReference type="PROSITE" id="PS00061">
    <property type="entry name" value="ADH_SHORT"/>
    <property type="match status" value="1"/>
</dbReference>
<dbReference type="PANTHER" id="PTHR43639:SF1">
    <property type="entry name" value="SHORT-CHAIN DEHYDROGENASE_REDUCTASE FAMILY PROTEIN"/>
    <property type="match status" value="1"/>
</dbReference>
<dbReference type="GO" id="GO:0016491">
    <property type="term" value="F:oxidoreductase activity"/>
    <property type="evidence" value="ECO:0007669"/>
    <property type="project" value="UniProtKB-KW"/>
</dbReference>
<dbReference type="KEGG" id="cdq:BOQ54_18295"/>
<comment type="similarity">
    <text evidence="1">Belongs to the short-chain dehydrogenases/reductases (SDR) family.</text>
</comment>
<protein>
    <submittedName>
        <fullName evidence="4">3-oxoacyl-ACP reductase</fullName>
    </submittedName>
</protein>
<dbReference type="FunFam" id="3.40.50.720:FF:000084">
    <property type="entry name" value="Short-chain dehydrogenase reductase"/>
    <property type="match status" value="1"/>
</dbReference>
<dbReference type="PRINTS" id="PR00080">
    <property type="entry name" value="SDRFAMILY"/>
</dbReference>
<gene>
    <name evidence="4" type="ORF">BOQ54_18295</name>
</gene>
<proteinExistence type="inferred from homology"/>
<evidence type="ECO:0000313" key="4">
    <source>
        <dbReference type="EMBL" id="APF39445.1"/>
    </source>
</evidence>
<name>A0AAC9JVW3_9HYPH</name>
<dbReference type="RefSeq" id="WP_071924689.1">
    <property type="nucleotide sequence ID" value="NZ_CP018096.1"/>
</dbReference>
<evidence type="ECO:0000313" key="5">
    <source>
        <dbReference type="Proteomes" id="UP000182703"/>
    </source>
</evidence>
<dbReference type="PRINTS" id="PR00081">
    <property type="entry name" value="GDHRDH"/>
</dbReference>
<dbReference type="AlphaFoldDB" id="A0AAC9JVW3"/>
<dbReference type="Proteomes" id="UP000182703">
    <property type="component" value="Plasmid pTAD1"/>
</dbReference>
<keyword evidence="5" id="KW-1185">Reference proteome</keyword>
<sequence>MSALYPDLAGRVALVTGGADGIGRATVMALARQGARCLVLDIDAGKGERLAAEAPGVVFRRADLRDVAATVAAIRDGEQATGPVALLVNNAGHDERHAFTEVTPDYWDDRLAVNLRHFMFVTQAVAPGLRAGRGAVVNLASTSWMQGAVNLIAYTTAKSAVIGFTRSLARELGPGGVRVNAVTPGWVMTERQRAAATAERLARAAERQALPGEILPEDVAAMIVFLLSGEARMCTGQNFIVDAGVV</sequence>
<geneLocation type="plasmid" evidence="5">
    <name>ptad1</name>
</geneLocation>
<dbReference type="SUPFAM" id="SSF51735">
    <property type="entry name" value="NAD(P)-binding Rossmann-fold domains"/>
    <property type="match status" value="1"/>
</dbReference>
<keyword evidence="2" id="KW-0560">Oxidoreductase</keyword>